<keyword evidence="3" id="KW-0472">Membrane</keyword>
<comment type="caution">
    <text evidence="4">The sequence shown here is derived from an EMBL/GenBank/DDBJ whole genome shotgun (WGS) entry which is preliminary data.</text>
</comment>
<evidence type="ECO:0000256" key="3">
    <source>
        <dbReference type="SAM" id="Phobius"/>
    </source>
</evidence>
<keyword evidence="1 2" id="KW-1015">Disulfide bond</keyword>
<gene>
    <name evidence="4" type="ORF">O3P69_006847</name>
</gene>
<comment type="caution">
    <text evidence="2">Lacks conserved residue(s) required for the propagation of feature annotation.</text>
</comment>
<feature type="disulfide bond" evidence="2">
    <location>
        <begin position="46"/>
        <end position="64"/>
    </location>
</feature>
<dbReference type="PROSITE" id="PS50068">
    <property type="entry name" value="LDLRA_2"/>
    <property type="match status" value="1"/>
</dbReference>
<dbReference type="Pfam" id="PF00057">
    <property type="entry name" value="Ldl_recept_a"/>
    <property type="match status" value="1"/>
</dbReference>
<sequence>MGGVGRRPAERGGRAWVWAWTWVFLLAWAASWVGRAEGCDMGEMRCHDGSCVSADQYCDGEADCPGGEDEPAHCTREYPPPTPPTGPSVASCSYAVHLILMSKIEASGSPCPRARLKGPARLSSARLKLHFDRLVPGHSARLFPVRQWARNEVTGDPPSHRQQFRYLAQH</sequence>
<evidence type="ECO:0000313" key="5">
    <source>
        <dbReference type="Proteomes" id="UP001487740"/>
    </source>
</evidence>
<dbReference type="InterPro" id="IPR002172">
    <property type="entry name" value="LDrepeatLR_classA_rpt"/>
</dbReference>
<dbReference type="Gene3D" id="4.10.400.10">
    <property type="entry name" value="Low-density Lipoprotein Receptor"/>
    <property type="match status" value="1"/>
</dbReference>
<evidence type="ECO:0000256" key="1">
    <source>
        <dbReference type="ARBA" id="ARBA00023157"/>
    </source>
</evidence>
<keyword evidence="5" id="KW-1185">Reference proteome</keyword>
<evidence type="ECO:0000313" key="4">
    <source>
        <dbReference type="EMBL" id="KAK8393810.1"/>
    </source>
</evidence>
<feature type="disulfide bond" evidence="2">
    <location>
        <begin position="39"/>
        <end position="51"/>
    </location>
</feature>
<reference evidence="4 5" key="1">
    <citation type="submission" date="2023-03" db="EMBL/GenBank/DDBJ databases">
        <title>High-quality genome of Scylla paramamosain provides insights in environmental adaptation.</title>
        <authorList>
            <person name="Zhang L."/>
        </authorList>
    </citation>
    <scope>NUCLEOTIDE SEQUENCE [LARGE SCALE GENOMIC DNA]</scope>
    <source>
        <strain evidence="4">LZ_2023a</strain>
        <tissue evidence="4">Muscle</tissue>
    </source>
</reference>
<evidence type="ECO:0000256" key="2">
    <source>
        <dbReference type="PROSITE-ProRule" id="PRU00124"/>
    </source>
</evidence>
<dbReference type="SMART" id="SM00192">
    <property type="entry name" value="LDLa"/>
    <property type="match status" value="1"/>
</dbReference>
<organism evidence="4 5">
    <name type="scientific">Scylla paramamosain</name>
    <name type="common">Mud crab</name>
    <dbReference type="NCBI Taxonomy" id="85552"/>
    <lineage>
        <taxon>Eukaryota</taxon>
        <taxon>Metazoa</taxon>
        <taxon>Ecdysozoa</taxon>
        <taxon>Arthropoda</taxon>
        <taxon>Crustacea</taxon>
        <taxon>Multicrustacea</taxon>
        <taxon>Malacostraca</taxon>
        <taxon>Eumalacostraca</taxon>
        <taxon>Eucarida</taxon>
        <taxon>Decapoda</taxon>
        <taxon>Pleocyemata</taxon>
        <taxon>Brachyura</taxon>
        <taxon>Eubrachyura</taxon>
        <taxon>Portunoidea</taxon>
        <taxon>Portunidae</taxon>
        <taxon>Portuninae</taxon>
        <taxon>Scylla</taxon>
    </lineage>
</organism>
<accession>A0AAW0U4W0</accession>
<dbReference type="InterPro" id="IPR023415">
    <property type="entry name" value="LDLR_class-A_CS"/>
</dbReference>
<keyword evidence="3" id="KW-0812">Transmembrane</keyword>
<proteinExistence type="predicted"/>
<protein>
    <submittedName>
        <fullName evidence="4">Uncharacterized protein</fullName>
    </submittedName>
</protein>
<dbReference type="Proteomes" id="UP001487740">
    <property type="component" value="Unassembled WGS sequence"/>
</dbReference>
<dbReference type="InterPro" id="IPR036055">
    <property type="entry name" value="LDL_receptor-like_sf"/>
</dbReference>
<dbReference type="EMBL" id="JARAKH010000020">
    <property type="protein sequence ID" value="KAK8393810.1"/>
    <property type="molecule type" value="Genomic_DNA"/>
</dbReference>
<dbReference type="PROSITE" id="PS01209">
    <property type="entry name" value="LDLRA_1"/>
    <property type="match status" value="1"/>
</dbReference>
<dbReference type="SUPFAM" id="SSF57424">
    <property type="entry name" value="LDL receptor-like module"/>
    <property type="match status" value="1"/>
</dbReference>
<dbReference type="CDD" id="cd00112">
    <property type="entry name" value="LDLa"/>
    <property type="match status" value="1"/>
</dbReference>
<dbReference type="AlphaFoldDB" id="A0AAW0U4W0"/>
<keyword evidence="3" id="KW-1133">Transmembrane helix</keyword>
<feature type="transmembrane region" description="Helical" evidence="3">
    <location>
        <begin position="15"/>
        <end position="34"/>
    </location>
</feature>
<name>A0AAW0U4W0_SCYPA</name>